<evidence type="ECO:0000256" key="1">
    <source>
        <dbReference type="ARBA" id="ARBA00004383"/>
    </source>
</evidence>
<dbReference type="InterPro" id="IPR037682">
    <property type="entry name" value="TonB_C"/>
</dbReference>
<comment type="caution">
    <text evidence="12">The sequence shown here is derived from an EMBL/GenBank/DDBJ whole genome shotgun (WGS) entry which is preliminary data.</text>
</comment>
<dbReference type="RefSeq" id="WP_116542039.1">
    <property type="nucleotide sequence ID" value="NZ_QEKI01000002.1"/>
</dbReference>
<accession>A0A2U1B2T6</accession>
<dbReference type="OrthoDB" id="1039448at2"/>
<evidence type="ECO:0000256" key="10">
    <source>
        <dbReference type="SAM" id="Phobius"/>
    </source>
</evidence>
<dbReference type="InterPro" id="IPR051045">
    <property type="entry name" value="TonB-dependent_transducer"/>
</dbReference>
<reference evidence="12 13" key="1">
    <citation type="submission" date="2018-04" db="EMBL/GenBank/DDBJ databases">
        <title>Genomic Encyclopedia of Type Strains, Phase IV (KMG-IV): sequencing the most valuable type-strain genomes for metagenomic binning, comparative biology and taxonomic classification.</title>
        <authorList>
            <person name="Goeker M."/>
        </authorList>
    </citation>
    <scope>NUCLEOTIDE SEQUENCE [LARGE SCALE GENOMIC DNA]</scope>
    <source>
        <strain evidence="12 13">DSM 100231</strain>
    </source>
</reference>
<comment type="similarity">
    <text evidence="2">Belongs to the TonB family.</text>
</comment>
<dbReference type="GO" id="GO:0055085">
    <property type="term" value="P:transmembrane transport"/>
    <property type="evidence" value="ECO:0007669"/>
    <property type="project" value="InterPro"/>
</dbReference>
<evidence type="ECO:0000256" key="6">
    <source>
        <dbReference type="ARBA" id="ARBA00022692"/>
    </source>
</evidence>
<dbReference type="GO" id="GO:0098797">
    <property type="term" value="C:plasma membrane protein complex"/>
    <property type="evidence" value="ECO:0007669"/>
    <property type="project" value="TreeGrafter"/>
</dbReference>
<protein>
    <submittedName>
        <fullName evidence="12">Outer membrane transport energization protein TonB</fullName>
    </submittedName>
</protein>
<sequence length="481" mass="53417">METTVNYLLQSALALLVLYLFYRIVLHNQPGLVYNRLYLLLAPALALIIPLLQLPLPFETALPAADIIPAIQLQEIQVVGYSSATPAMTSLFTTSQLLLILYSVIGLVLLARLGLQVVRIRKLASAATPVFSSSPEATVLQTEGQSPSFAFLHYVFLGDMKHLSAQERQQILLHEMAHVKLRHTYDVLYYETLTALLWFNPLVWLMKEELRNVHEFQADAEVLANCQPQEYSSLLAKEALFMAGIPVGSYFQKPQVFRRLRMLQLHGKPASKTRLLMALPVILLLLVAFSSSKVSADIAPLVEEPASLSEILITAPARKAAIPVGEQRKEGIRPEPTAAVAEPKTTETASVVKKELKMLEPTTTPTPPKEESSTAEKPYSYVEQMPQFDGGDTEMMKFLARNIRYPKDAQEVGAEGLVVLAFVVDKEGGLQDITILKPLHESLDKEALRVVEKMQGQWSPGKQNGVAVPVRYTLPVRFAIK</sequence>
<dbReference type="PROSITE" id="PS52015">
    <property type="entry name" value="TONB_CTD"/>
    <property type="match status" value="1"/>
</dbReference>
<dbReference type="GO" id="GO:0031992">
    <property type="term" value="F:energy transducer activity"/>
    <property type="evidence" value="ECO:0007669"/>
    <property type="project" value="TreeGrafter"/>
</dbReference>
<evidence type="ECO:0000256" key="7">
    <source>
        <dbReference type="ARBA" id="ARBA00022927"/>
    </source>
</evidence>
<evidence type="ECO:0000313" key="13">
    <source>
        <dbReference type="Proteomes" id="UP000245466"/>
    </source>
</evidence>
<evidence type="ECO:0000256" key="5">
    <source>
        <dbReference type="ARBA" id="ARBA00022519"/>
    </source>
</evidence>
<keyword evidence="7" id="KW-0653">Protein transport</keyword>
<dbReference type="InterPro" id="IPR006260">
    <property type="entry name" value="TonB/TolA_C"/>
</dbReference>
<organism evidence="12 13">
    <name type="scientific">Pontibacter virosus</name>
    <dbReference type="NCBI Taxonomy" id="1765052"/>
    <lineage>
        <taxon>Bacteria</taxon>
        <taxon>Pseudomonadati</taxon>
        <taxon>Bacteroidota</taxon>
        <taxon>Cytophagia</taxon>
        <taxon>Cytophagales</taxon>
        <taxon>Hymenobacteraceae</taxon>
        <taxon>Pontibacter</taxon>
    </lineage>
</organism>
<evidence type="ECO:0000256" key="4">
    <source>
        <dbReference type="ARBA" id="ARBA00022475"/>
    </source>
</evidence>
<evidence type="ECO:0000313" key="12">
    <source>
        <dbReference type="EMBL" id="PVY42994.1"/>
    </source>
</evidence>
<keyword evidence="8 10" id="KW-1133">Transmembrane helix</keyword>
<dbReference type="Pfam" id="PF03544">
    <property type="entry name" value="TonB_C"/>
    <property type="match status" value="1"/>
</dbReference>
<dbReference type="Gene3D" id="3.30.1150.10">
    <property type="match status" value="1"/>
</dbReference>
<dbReference type="AlphaFoldDB" id="A0A2U1B2T6"/>
<dbReference type="PANTHER" id="PTHR33446">
    <property type="entry name" value="PROTEIN TONB-RELATED"/>
    <property type="match status" value="1"/>
</dbReference>
<dbReference type="Pfam" id="PF05569">
    <property type="entry name" value="Peptidase_M56"/>
    <property type="match status" value="1"/>
</dbReference>
<proteinExistence type="inferred from homology"/>
<feature type="transmembrane region" description="Helical" evidence="10">
    <location>
        <begin position="97"/>
        <end position="115"/>
    </location>
</feature>
<keyword evidence="9 10" id="KW-0472">Membrane</keyword>
<keyword evidence="6 10" id="KW-0812">Transmembrane</keyword>
<keyword evidence="4" id="KW-1003">Cell membrane</keyword>
<dbReference type="CDD" id="cd07341">
    <property type="entry name" value="M56_BlaR1_MecR1_like"/>
    <property type="match status" value="1"/>
</dbReference>
<feature type="transmembrane region" description="Helical" evidence="10">
    <location>
        <begin position="6"/>
        <end position="25"/>
    </location>
</feature>
<keyword evidence="13" id="KW-1185">Reference proteome</keyword>
<evidence type="ECO:0000256" key="9">
    <source>
        <dbReference type="ARBA" id="ARBA00023136"/>
    </source>
</evidence>
<dbReference type="SUPFAM" id="SSF74653">
    <property type="entry name" value="TolA/TonB C-terminal domain"/>
    <property type="match status" value="1"/>
</dbReference>
<keyword evidence="5" id="KW-0997">Cell inner membrane</keyword>
<dbReference type="NCBIfam" id="TIGR01352">
    <property type="entry name" value="tonB_Cterm"/>
    <property type="match status" value="1"/>
</dbReference>
<evidence type="ECO:0000256" key="3">
    <source>
        <dbReference type="ARBA" id="ARBA00022448"/>
    </source>
</evidence>
<feature type="transmembrane region" description="Helical" evidence="10">
    <location>
        <begin position="37"/>
        <end position="56"/>
    </location>
</feature>
<dbReference type="PANTHER" id="PTHR33446:SF2">
    <property type="entry name" value="PROTEIN TONB"/>
    <property type="match status" value="1"/>
</dbReference>
<evidence type="ECO:0000259" key="11">
    <source>
        <dbReference type="PROSITE" id="PS52015"/>
    </source>
</evidence>
<evidence type="ECO:0000256" key="8">
    <source>
        <dbReference type="ARBA" id="ARBA00022989"/>
    </source>
</evidence>
<dbReference type="Proteomes" id="UP000245466">
    <property type="component" value="Unassembled WGS sequence"/>
</dbReference>
<feature type="domain" description="TonB C-terminal" evidence="11">
    <location>
        <begin position="390"/>
        <end position="481"/>
    </location>
</feature>
<comment type="subcellular location">
    <subcellularLocation>
        <location evidence="1">Cell inner membrane</location>
        <topology evidence="1">Single-pass membrane protein</topology>
        <orientation evidence="1">Periplasmic side</orientation>
    </subcellularLocation>
</comment>
<dbReference type="EMBL" id="QEKI01000002">
    <property type="protein sequence ID" value="PVY42994.1"/>
    <property type="molecule type" value="Genomic_DNA"/>
</dbReference>
<keyword evidence="3" id="KW-0813">Transport</keyword>
<dbReference type="InterPro" id="IPR008756">
    <property type="entry name" value="Peptidase_M56"/>
</dbReference>
<gene>
    <name evidence="12" type="ORF">C8E01_102170</name>
</gene>
<name>A0A2U1B2T6_9BACT</name>
<evidence type="ECO:0000256" key="2">
    <source>
        <dbReference type="ARBA" id="ARBA00006555"/>
    </source>
</evidence>
<dbReference type="GO" id="GO:0015031">
    <property type="term" value="P:protein transport"/>
    <property type="evidence" value="ECO:0007669"/>
    <property type="project" value="UniProtKB-KW"/>
</dbReference>
<feature type="transmembrane region" description="Helical" evidence="10">
    <location>
        <begin position="187"/>
        <end position="206"/>
    </location>
</feature>